<organism evidence="3 4">
    <name type="scientific">Pseudarthrobacter siccitolerans</name>
    <dbReference type="NCBI Taxonomy" id="861266"/>
    <lineage>
        <taxon>Bacteria</taxon>
        <taxon>Bacillati</taxon>
        <taxon>Actinomycetota</taxon>
        <taxon>Actinomycetes</taxon>
        <taxon>Micrococcales</taxon>
        <taxon>Micrococcaceae</taxon>
        <taxon>Pseudarthrobacter</taxon>
    </lineage>
</organism>
<feature type="transmembrane region" description="Helical" evidence="1">
    <location>
        <begin position="164"/>
        <end position="185"/>
    </location>
</feature>
<keyword evidence="1" id="KW-0812">Transmembrane</keyword>
<dbReference type="Proteomes" id="UP000035722">
    <property type="component" value="Unassembled WGS sequence"/>
</dbReference>
<evidence type="ECO:0000313" key="4">
    <source>
        <dbReference type="Proteomes" id="UP000035722"/>
    </source>
</evidence>
<dbReference type="STRING" id="861266.ARTSIC4J27_990"/>
<dbReference type="RefSeq" id="WP_050054085.1">
    <property type="nucleotide sequence ID" value="NZ_CAQI01000032.1"/>
</dbReference>
<accession>A0A024GZM3</accession>
<feature type="transmembrane region" description="Helical" evidence="1">
    <location>
        <begin position="32"/>
        <end position="58"/>
    </location>
</feature>
<evidence type="ECO:0000259" key="2">
    <source>
        <dbReference type="Pfam" id="PF19993"/>
    </source>
</evidence>
<feature type="domain" description="Double-GTPase 2" evidence="2">
    <location>
        <begin position="279"/>
        <end position="511"/>
    </location>
</feature>
<sequence length="544" mass="58456">MEELVGWVLAIVAGIAAVGFALWVAVAALVRIFAWVLVYWIATLAVGIVIGILTGIVLPPRVLRGKASVKPEIATPDAVVAGTVLGAAPKSPAKHFGWDRAWPLYNPHQAKRDANAVLSETKRTVKGTFGWLLKQNPTVVWVAVLMPPFVGFAVGAWISTLMWYLVMGVLGAIVYIFQHISVLAHRSYDRLTRRRRKAALRCAKCYRVTTAPSYRCANTLCPTIHHDMRPGPLGIIRRLCGCGTSIPATVGAAAKLLVTVCPFCLQDAPKGSGTRRVLPIPVIGAVGAGKTQFLSSGVVELQNRVETLSGSLTPMSPVAESFLRAASAAVASGKAVAKTAWEDRPEGVPLTLSLKGRELELQLMDAAGENFVDWERSQGLGYIDTADVLLFILDPLALPKVTEQVRVAGKVADVPIAQGDPEDSYASVVDRLRAEDVRLGTKSLAIILTKIDVLQSLSGLGPIDPADSTSVKAWLRGNGADGFVRRVDQDFKRVEYFAVDSYGTRNGVDVLHPVRVLDWVLRTTDPQLSVMPQLAAVAAEESAV</sequence>
<proteinExistence type="predicted"/>
<dbReference type="SUPFAM" id="SSF103473">
    <property type="entry name" value="MFS general substrate transporter"/>
    <property type="match status" value="1"/>
</dbReference>
<feature type="transmembrane region" description="Helical" evidence="1">
    <location>
        <begin position="7"/>
        <end position="26"/>
    </location>
</feature>
<dbReference type="InterPro" id="IPR036259">
    <property type="entry name" value="MFS_trans_sf"/>
</dbReference>
<comment type="caution">
    <text evidence="3">The sequence shown here is derived from an EMBL/GenBank/DDBJ whole genome shotgun (WGS) entry which is preliminary data.</text>
</comment>
<keyword evidence="4" id="KW-1185">Reference proteome</keyword>
<dbReference type="EMBL" id="CAQI01000032">
    <property type="protein sequence ID" value="CCQ45057.1"/>
    <property type="molecule type" value="Genomic_DNA"/>
</dbReference>
<feature type="transmembrane region" description="Helical" evidence="1">
    <location>
        <begin position="139"/>
        <end position="158"/>
    </location>
</feature>
<keyword evidence="1" id="KW-1133">Transmembrane helix</keyword>
<protein>
    <recommendedName>
        <fullName evidence="2">Double-GTPase 2 domain-containing protein</fullName>
    </recommendedName>
</protein>
<evidence type="ECO:0000313" key="3">
    <source>
        <dbReference type="EMBL" id="CCQ45057.1"/>
    </source>
</evidence>
<dbReference type="InterPro" id="IPR045528">
    <property type="entry name" value="DO-GTPase2"/>
</dbReference>
<dbReference type="Pfam" id="PF19993">
    <property type="entry name" value="DO-GTPase2"/>
    <property type="match status" value="1"/>
</dbReference>
<name>A0A024GZM3_9MICC</name>
<keyword evidence="1" id="KW-0472">Membrane</keyword>
<evidence type="ECO:0000256" key="1">
    <source>
        <dbReference type="SAM" id="Phobius"/>
    </source>
</evidence>
<dbReference type="OrthoDB" id="143162at2"/>
<dbReference type="AlphaFoldDB" id="A0A024GZM3"/>
<reference evidence="4" key="1">
    <citation type="journal article" date="2014" name="Genome Announc.">
        <title>Genome Sequence of Arthrobacter siccitolerans 4J27, a Xeroprotectant-Producing Desiccation-Tolerant Microorganism.</title>
        <authorList>
            <person name="Manzanera M."/>
            <person name="Santa-Cruz-Calvo L."/>
            <person name="Vilchez J.I."/>
            <person name="Garcia-Fontana C."/>
            <person name="Silva-Castro G.A."/>
            <person name="Calvo C."/>
            <person name="Gonzalez-Lopez J."/>
        </authorList>
    </citation>
    <scope>NUCLEOTIDE SEQUENCE [LARGE SCALE GENOMIC DNA]</scope>
    <source>
        <strain evidence="4">4J27</strain>
    </source>
</reference>
<gene>
    <name evidence="3" type="ORF">ARTSIC4J27_990</name>
</gene>